<dbReference type="SUPFAM" id="SSF52047">
    <property type="entry name" value="RNI-like"/>
    <property type="match status" value="1"/>
</dbReference>
<name>A0A8H7J9Y0_9PLEO</name>
<dbReference type="Gene3D" id="1.20.1280.50">
    <property type="match status" value="1"/>
</dbReference>
<dbReference type="InterPro" id="IPR032675">
    <property type="entry name" value="LRR_dom_sf"/>
</dbReference>
<dbReference type="EMBL" id="RZGK01000005">
    <property type="protein sequence ID" value="KAF9698862.1"/>
    <property type="molecule type" value="Genomic_DNA"/>
</dbReference>
<dbReference type="SUPFAM" id="SSF81383">
    <property type="entry name" value="F-box domain"/>
    <property type="match status" value="1"/>
</dbReference>
<organism evidence="2 3">
    <name type="scientific">Ascochyta lentis</name>
    <dbReference type="NCBI Taxonomy" id="205686"/>
    <lineage>
        <taxon>Eukaryota</taxon>
        <taxon>Fungi</taxon>
        <taxon>Dikarya</taxon>
        <taxon>Ascomycota</taxon>
        <taxon>Pezizomycotina</taxon>
        <taxon>Dothideomycetes</taxon>
        <taxon>Pleosporomycetidae</taxon>
        <taxon>Pleosporales</taxon>
        <taxon>Pleosporineae</taxon>
        <taxon>Didymellaceae</taxon>
        <taxon>Ascochyta</taxon>
    </lineage>
</organism>
<reference evidence="2" key="1">
    <citation type="submission" date="2018-12" db="EMBL/GenBank/DDBJ databases">
        <authorList>
            <person name="Syme R.A."/>
            <person name="Farfan-Caceres L."/>
            <person name="Lichtenzveig J."/>
        </authorList>
    </citation>
    <scope>NUCLEOTIDE SEQUENCE</scope>
    <source>
        <strain evidence="2">Al4</strain>
    </source>
</reference>
<dbReference type="Proteomes" id="UP000651452">
    <property type="component" value="Unassembled WGS sequence"/>
</dbReference>
<comment type="caution">
    <text evidence="2">The sequence shown here is derived from an EMBL/GenBank/DDBJ whole genome shotgun (WGS) entry which is preliminary data.</text>
</comment>
<proteinExistence type="predicted"/>
<sequence>MLLPLLDLPPELLIQVLATLPVKSLLKFAQTSRYARVLAYSNLQSLSLAIFPSHRFSWYNKLISAQHEPNPSRHPEHDPHKVLIRIPQAWSFDYSTLLNFHNKIIASVLSRHSRTLKKLDLTLWALSIPIVEALIALPALRSLSIRIESGHSVPRANLILQRKEERDVWSLIASAPTFTSQLRTLEIESAEINSSQLSGLLSGIESGRLRELKLNRCDMLTSSIWEMSIMKDLQRLSVADCVNVHLNETSLETISNMHKLQVRQPHS</sequence>
<dbReference type="AlphaFoldDB" id="A0A8H7J9Y0"/>
<dbReference type="InterPro" id="IPR001810">
    <property type="entry name" value="F-box_dom"/>
</dbReference>
<evidence type="ECO:0000259" key="1">
    <source>
        <dbReference type="PROSITE" id="PS50181"/>
    </source>
</evidence>
<reference evidence="2" key="2">
    <citation type="submission" date="2020-09" db="EMBL/GenBank/DDBJ databases">
        <title>Reference genome assembly for Australian Ascochyta lentis isolate Al4.</title>
        <authorList>
            <person name="Lee R.C."/>
            <person name="Farfan-Caceres L.M."/>
            <person name="Debler J.W."/>
            <person name="Williams A.H."/>
            <person name="Henares B.M."/>
        </authorList>
    </citation>
    <scope>NUCLEOTIDE SEQUENCE</scope>
    <source>
        <strain evidence="2">Al4</strain>
    </source>
</reference>
<accession>A0A8H7J9Y0</accession>
<keyword evidence="3" id="KW-1185">Reference proteome</keyword>
<gene>
    <name evidence="2" type="ORF">EKO04_003067</name>
</gene>
<dbReference type="OrthoDB" id="5425556at2759"/>
<evidence type="ECO:0000313" key="3">
    <source>
        <dbReference type="Proteomes" id="UP000651452"/>
    </source>
</evidence>
<dbReference type="Gene3D" id="3.80.10.10">
    <property type="entry name" value="Ribonuclease Inhibitor"/>
    <property type="match status" value="1"/>
</dbReference>
<feature type="domain" description="F-box" evidence="1">
    <location>
        <begin position="2"/>
        <end position="48"/>
    </location>
</feature>
<evidence type="ECO:0000313" key="2">
    <source>
        <dbReference type="EMBL" id="KAF9698862.1"/>
    </source>
</evidence>
<dbReference type="PROSITE" id="PS50181">
    <property type="entry name" value="FBOX"/>
    <property type="match status" value="1"/>
</dbReference>
<dbReference type="Pfam" id="PF00646">
    <property type="entry name" value="F-box"/>
    <property type="match status" value="1"/>
</dbReference>
<protein>
    <recommendedName>
        <fullName evidence="1">F-box domain-containing protein</fullName>
    </recommendedName>
</protein>
<dbReference type="InterPro" id="IPR036047">
    <property type="entry name" value="F-box-like_dom_sf"/>
</dbReference>